<dbReference type="RefSeq" id="WP_040722507.1">
    <property type="nucleotide sequence ID" value="NZ_CAWPHS010000032.1"/>
</dbReference>
<dbReference type="Proteomes" id="UP000523447">
    <property type="component" value="Unassembled WGS sequence"/>
</dbReference>
<dbReference type="AlphaFoldDB" id="A0A7X6RKT9"/>
<name>A0A7X6RKT9_9NOCA</name>
<dbReference type="EMBL" id="JAAXPE010000038">
    <property type="protein sequence ID" value="NKY89048.1"/>
    <property type="molecule type" value="Genomic_DNA"/>
</dbReference>
<sequence length="77" mass="8614">MANKTTTSTVAPEYESLQDAAARTGFSIFTLRDKINTGELPAYRMTNKPRSRVRVRVADVDALFVPVIPTEVYAHRT</sequence>
<keyword evidence="2" id="KW-1185">Reference proteome</keyword>
<evidence type="ECO:0000313" key="2">
    <source>
        <dbReference type="Proteomes" id="UP000523447"/>
    </source>
</evidence>
<comment type="caution">
    <text evidence="1">The sequence shown here is derived from an EMBL/GenBank/DDBJ whole genome shotgun (WGS) entry which is preliminary data.</text>
</comment>
<evidence type="ECO:0000313" key="1">
    <source>
        <dbReference type="EMBL" id="NKY89048.1"/>
    </source>
</evidence>
<proteinExistence type="predicted"/>
<accession>A0A7X6RKT9</accession>
<protein>
    <submittedName>
        <fullName evidence="1">Helix-turn-helix domain-containing protein</fullName>
    </submittedName>
</protein>
<gene>
    <name evidence="1" type="ORF">HGA07_25975</name>
</gene>
<reference evidence="1 2" key="1">
    <citation type="submission" date="2020-04" db="EMBL/GenBank/DDBJ databases">
        <title>MicrobeNet Type strains.</title>
        <authorList>
            <person name="Nicholson A.C."/>
        </authorList>
    </citation>
    <scope>NUCLEOTIDE SEQUENCE [LARGE SCALE GENOMIC DNA]</scope>
    <source>
        <strain evidence="1 2">DSM 44445</strain>
    </source>
</reference>
<organism evidence="1 2">
    <name type="scientific">Nocardia veterana</name>
    <dbReference type="NCBI Taxonomy" id="132249"/>
    <lineage>
        <taxon>Bacteria</taxon>
        <taxon>Bacillati</taxon>
        <taxon>Actinomycetota</taxon>
        <taxon>Actinomycetes</taxon>
        <taxon>Mycobacteriales</taxon>
        <taxon>Nocardiaceae</taxon>
        <taxon>Nocardia</taxon>
    </lineage>
</organism>